<dbReference type="GO" id="GO:0016787">
    <property type="term" value="F:hydrolase activity"/>
    <property type="evidence" value="ECO:0007669"/>
    <property type="project" value="UniProtKB-KW"/>
</dbReference>
<feature type="domain" description="Fungal lipase-type" evidence="2">
    <location>
        <begin position="138"/>
        <end position="192"/>
    </location>
</feature>
<name>A0A816IZ40_BRANA</name>
<accession>A0A816IZ40</accession>
<dbReference type="Gene3D" id="3.40.50.1820">
    <property type="entry name" value="alpha/beta hydrolase"/>
    <property type="match status" value="1"/>
</dbReference>
<dbReference type="Proteomes" id="UP000824890">
    <property type="component" value="Unassembled WGS sequence"/>
</dbReference>
<dbReference type="EMBL" id="HG994373">
    <property type="protein sequence ID" value="CAF1716321.1"/>
    <property type="molecule type" value="Genomic_DNA"/>
</dbReference>
<evidence type="ECO:0000313" key="4">
    <source>
        <dbReference type="EMBL" id="KAH0856326.1"/>
    </source>
</evidence>
<dbReference type="PANTHER" id="PTHR31479">
    <property type="entry name" value="ALPHA/BETA-HYDROLASES SUPERFAMILY PROTEIN"/>
    <property type="match status" value="1"/>
</dbReference>
<dbReference type="OrthoDB" id="1058794at2759"/>
<dbReference type="SUPFAM" id="SSF53474">
    <property type="entry name" value="alpha/beta-Hydrolases"/>
    <property type="match status" value="1"/>
</dbReference>
<dbReference type="KEGG" id="bna:106428422"/>
<dbReference type="InterPro" id="IPR002921">
    <property type="entry name" value="Fungal_lipase-type"/>
</dbReference>
<evidence type="ECO:0000259" key="2">
    <source>
        <dbReference type="Pfam" id="PF01764"/>
    </source>
</evidence>
<organism evidence="3">
    <name type="scientific">Brassica napus</name>
    <name type="common">Rape</name>
    <dbReference type="NCBI Taxonomy" id="3708"/>
    <lineage>
        <taxon>Eukaryota</taxon>
        <taxon>Viridiplantae</taxon>
        <taxon>Streptophyta</taxon>
        <taxon>Embryophyta</taxon>
        <taxon>Tracheophyta</taxon>
        <taxon>Spermatophyta</taxon>
        <taxon>Magnoliopsida</taxon>
        <taxon>eudicotyledons</taxon>
        <taxon>Gunneridae</taxon>
        <taxon>Pentapetalae</taxon>
        <taxon>rosids</taxon>
        <taxon>malvids</taxon>
        <taxon>Brassicales</taxon>
        <taxon>Brassicaceae</taxon>
        <taxon>Brassiceae</taxon>
        <taxon>Brassica</taxon>
    </lineage>
</organism>
<keyword evidence="1" id="KW-0378">Hydrolase</keyword>
<reference evidence="4 5" key="2">
    <citation type="submission" date="2021-05" db="EMBL/GenBank/DDBJ databases">
        <title>Genome Assembly of Synthetic Allotetraploid Brassica napus Reveals Homoeologous Exchanges between Subgenomes.</title>
        <authorList>
            <person name="Davis J.T."/>
        </authorList>
    </citation>
    <scope>NUCLEOTIDE SEQUENCE [LARGE SCALE GENOMIC DNA]</scope>
    <source>
        <strain evidence="5">cv. Da-Ae</strain>
        <tissue evidence="4">Seedling</tissue>
    </source>
</reference>
<dbReference type="EMBL" id="JAGKQM010000019">
    <property type="protein sequence ID" value="KAH0856326.1"/>
    <property type="molecule type" value="Genomic_DNA"/>
</dbReference>
<protein>
    <submittedName>
        <fullName evidence="3">(rape) hypothetical protein</fullName>
    </submittedName>
</protein>
<sequence length="366" mass="41465">MCLLFFFRNNFLCLLESKSYLVFNRLNSNHRTTVTSSLVQGVYSMQQDRIKKRKALANPWWESFGFSLDKCLINEGDNSIYGAVFKYKNDQNIPHSGVPPSYVIAFRGTMLKFKTWRNDLEEDLRCLFNNLSNGTRFKHAIQTIGTVLEKHSTETISIWLTGHSLGAGIALLAGKTMTKRGFPLDTYVFSPPISSIPLEKLPGIDVVKDMFRFAECVFKVTLAVLFDLPTQVDDPRIAAWTPYVYVNPSDIVCAEYIGLLKHKNVMADFGLSEFEILGAGMSIRSLVFGAEIGEPIQLLSSADMTVNKNKPIVETDNVLKKWWYKFKKAHALAQWWDPNPALRANWETHSIRPSTLCLDMDPISSS</sequence>
<dbReference type="PANTHER" id="PTHR31479:SF14">
    <property type="entry name" value="GB|AAD29063.1"/>
    <property type="match status" value="1"/>
</dbReference>
<evidence type="ECO:0000313" key="3">
    <source>
        <dbReference type="EMBL" id="CAF1716321.1"/>
    </source>
</evidence>
<evidence type="ECO:0000313" key="5">
    <source>
        <dbReference type="Proteomes" id="UP000824890"/>
    </source>
</evidence>
<proteinExistence type="predicted"/>
<dbReference type="InterPro" id="IPR029058">
    <property type="entry name" value="AB_hydrolase_fold"/>
</dbReference>
<keyword evidence="5" id="KW-1185">Reference proteome</keyword>
<dbReference type="SMR" id="A0A816IZ40"/>
<reference evidence="3" key="1">
    <citation type="submission" date="2021-01" db="EMBL/GenBank/DDBJ databases">
        <authorList>
            <consortium name="Genoscope - CEA"/>
            <person name="William W."/>
        </authorList>
    </citation>
    <scope>NUCLEOTIDE SEQUENCE</scope>
</reference>
<dbReference type="Pfam" id="PF01764">
    <property type="entry name" value="Lipase_3"/>
    <property type="match status" value="1"/>
</dbReference>
<evidence type="ECO:0000256" key="1">
    <source>
        <dbReference type="ARBA" id="ARBA00022801"/>
    </source>
</evidence>
<dbReference type="GO" id="GO:0006629">
    <property type="term" value="P:lipid metabolic process"/>
    <property type="evidence" value="ECO:0007669"/>
    <property type="project" value="InterPro"/>
</dbReference>
<dbReference type="AlphaFoldDB" id="A0A816IZ40"/>
<dbReference type="Proteomes" id="UP001295469">
    <property type="component" value="Chromosome C09"/>
</dbReference>
<gene>
    <name evidence="3" type="ORF">DARMORV10_C09P07330.1</name>
    <name evidence="4" type="ORF">HID58_084587</name>
</gene>